<organism evidence="4 5">
    <name type="scientific">Musa acuminata subsp. malaccensis</name>
    <name type="common">Wild banana</name>
    <name type="synonym">Musa malaccensis</name>
    <dbReference type="NCBI Taxonomy" id="214687"/>
    <lineage>
        <taxon>Eukaryota</taxon>
        <taxon>Viridiplantae</taxon>
        <taxon>Streptophyta</taxon>
        <taxon>Embryophyta</taxon>
        <taxon>Tracheophyta</taxon>
        <taxon>Spermatophyta</taxon>
        <taxon>Magnoliopsida</taxon>
        <taxon>Liliopsida</taxon>
        <taxon>Zingiberales</taxon>
        <taxon>Musaceae</taxon>
        <taxon>Musa</taxon>
    </lineage>
</organism>
<proteinExistence type="predicted"/>
<feature type="signal peptide" evidence="2">
    <location>
        <begin position="1"/>
        <end position="23"/>
    </location>
</feature>
<dbReference type="AlphaFoldDB" id="A0A804KKR9"/>
<gene>
    <name evidence="3" type="ORF">GSMUA_236040.1</name>
</gene>
<evidence type="ECO:0000256" key="1">
    <source>
        <dbReference type="SAM" id="MobiDB-lite"/>
    </source>
</evidence>
<accession>A0A804KKR9</accession>
<protein>
    <submittedName>
        <fullName evidence="3">(wild Malaysian banana) hypothetical protein</fullName>
    </submittedName>
</protein>
<dbReference type="InParanoid" id="A0A804KKR9"/>
<dbReference type="Proteomes" id="UP000012960">
    <property type="component" value="Unplaced"/>
</dbReference>
<evidence type="ECO:0000313" key="3">
    <source>
        <dbReference type="EMBL" id="CAG1835509.1"/>
    </source>
</evidence>
<keyword evidence="2" id="KW-0732">Signal</keyword>
<sequence>MPTCNPLSFLFLFLAWFDRDRRSTHQDVDGDDHIQSNASPPLERSHQSFPLG</sequence>
<evidence type="ECO:0000256" key="2">
    <source>
        <dbReference type="SAM" id="SignalP"/>
    </source>
</evidence>
<feature type="compositionally biased region" description="Basic and acidic residues" evidence="1">
    <location>
        <begin position="24"/>
        <end position="34"/>
    </location>
</feature>
<reference evidence="3" key="1">
    <citation type="submission" date="2021-03" db="EMBL/GenBank/DDBJ databases">
        <authorList>
            <consortium name="Genoscope - CEA"/>
            <person name="William W."/>
        </authorList>
    </citation>
    <scope>NUCLEOTIDE SEQUENCE</scope>
    <source>
        <strain evidence="3">Doubled-haploid Pahang</strain>
    </source>
</reference>
<dbReference type="EMBL" id="HG996474">
    <property type="protein sequence ID" value="CAG1835509.1"/>
    <property type="molecule type" value="Genomic_DNA"/>
</dbReference>
<dbReference type="Gramene" id="Ma09_t17670.1">
    <property type="protein sequence ID" value="Ma09_p17670.1"/>
    <property type="gene ID" value="Ma09_g17670"/>
</dbReference>
<keyword evidence="5" id="KW-1185">Reference proteome</keyword>
<evidence type="ECO:0000313" key="5">
    <source>
        <dbReference type="Proteomes" id="UP000012960"/>
    </source>
</evidence>
<name>A0A804KKR9_MUSAM</name>
<feature type="chain" id="PRO_5036220140" evidence="2">
    <location>
        <begin position="24"/>
        <end position="52"/>
    </location>
</feature>
<feature type="region of interest" description="Disordered" evidence="1">
    <location>
        <begin position="24"/>
        <end position="52"/>
    </location>
</feature>
<dbReference type="EnsemblPlants" id="Ma09_t17670.1">
    <property type="protein sequence ID" value="Ma09_p17670.1"/>
    <property type="gene ID" value="Ma09_g17670"/>
</dbReference>
<evidence type="ECO:0000313" key="4">
    <source>
        <dbReference type="EnsemblPlants" id="Ma09_p17670.1"/>
    </source>
</evidence>
<reference evidence="4" key="2">
    <citation type="submission" date="2021-05" db="UniProtKB">
        <authorList>
            <consortium name="EnsemblPlants"/>
        </authorList>
    </citation>
    <scope>IDENTIFICATION</scope>
    <source>
        <strain evidence="4">subsp. malaccensis</strain>
    </source>
</reference>